<evidence type="ECO:0000256" key="3">
    <source>
        <dbReference type="SAM" id="Phobius"/>
    </source>
</evidence>
<accession>A0A4U5NJB6</accession>
<keyword evidence="3" id="KW-0472">Membrane</keyword>
<reference evidence="4 5" key="1">
    <citation type="journal article" date="2015" name="Genome Biol.">
        <title>Comparative genomics of Steinernema reveals deeply conserved gene regulatory networks.</title>
        <authorList>
            <person name="Dillman A.R."/>
            <person name="Macchietto M."/>
            <person name="Porter C.F."/>
            <person name="Rogers A."/>
            <person name="Williams B."/>
            <person name="Antoshechkin I."/>
            <person name="Lee M.M."/>
            <person name="Goodwin Z."/>
            <person name="Lu X."/>
            <person name="Lewis E.E."/>
            <person name="Goodrich-Blair H."/>
            <person name="Stock S.P."/>
            <person name="Adams B.J."/>
            <person name="Sternberg P.W."/>
            <person name="Mortazavi A."/>
        </authorList>
    </citation>
    <scope>NUCLEOTIDE SEQUENCE [LARGE SCALE GENOMIC DNA]</scope>
    <source>
        <strain evidence="4 5">ALL</strain>
    </source>
</reference>
<feature type="transmembrane region" description="Helical" evidence="3">
    <location>
        <begin position="16"/>
        <end position="36"/>
    </location>
</feature>
<dbReference type="PANTHER" id="PTHR24096">
    <property type="entry name" value="LONG-CHAIN-FATTY-ACID--COA LIGASE"/>
    <property type="match status" value="1"/>
</dbReference>
<comment type="caution">
    <text evidence="4">The sequence shown here is derived from an EMBL/GenBank/DDBJ whole genome shotgun (WGS) entry which is preliminary data.</text>
</comment>
<evidence type="ECO:0000256" key="1">
    <source>
        <dbReference type="ARBA" id="ARBA00006432"/>
    </source>
</evidence>
<evidence type="ECO:0000313" key="5">
    <source>
        <dbReference type="Proteomes" id="UP000298663"/>
    </source>
</evidence>
<organism evidence="4 5">
    <name type="scientific">Steinernema carpocapsae</name>
    <name type="common">Entomopathogenic nematode</name>
    <dbReference type="NCBI Taxonomy" id="34508"/>
    <lineage>
        <taxon>Eukaryota</taxon>
        <taxon>Metazoa</taxon>
        <taxon>Ecdysozoa</taxon>
        <taxon>Nematoda</taxon>
        <taxon>Chromadorea</taxon>
        <taxon>Rhabditida</taxon>
        <taxon>Tylenchina</taxon>
        <taxon>Panagrolaimomorpha</taxon>
        <taxon>Strongyloidoidea</taxon>
        <taxon>Steinernematidae</taxon>
        <taxon>Steinernema</taxon>
    </lineage>
</organism>
<dbReference type="PANTHER" id="PTHR24096:SF149">
    <property type="entry name" value="AMP-BINDING DOMAIN-CONTAINING PROTEIN-RELATED"/>
    <property type="match status" value="1"/>
</dbReference>
<sequence>MQKIDRTYKLTENYELIFQLIGFTIGFGVLFSSLVVGQTSVLMSRFHLVEYCKCVETYKIRILKMTPLLFVLLCKDTTVDKYDLSSVEAIITSSAFLEKGLSSMAIKRFSKLKLVGQRMLCRTVNVARV</sequence>
<keyword evidence="3" id="KW-0812">Transmembrane</keyword>
<dbReference type="Proteomes" id="UP000298663">
    <property type="component" value="Unassembled WGS sequence"/>
</dbReference>
<keyword evidence="3" id="KW-1133">Transmembrane helix</keyword>
<evidence type="ECO:0000256" key="2">
    <source>
        <dbReference type="ARBA" id="ARBA00022598"/>
    </source>
</evidence>
<gene>
    <name evidence="4" type="ORF">L596_016900</name>
</gene>
<name>A0A4U5NJB6_STECR</name>
<protein>
    <submittedName>
        <fullName evidence="4">Uncharacterized protein</fullName>
    </submittedName>
</protein>
<dbReference type="STRING" id="34508.A0A4U5NJB6"/>
<dbReference type="EMBL" id="AZBU02000004">
    <property type="protein sequence ID" value="TKR83279.1"/>
    <property type="molecule type" value="Genomic_DNA"/>
</dbReference>
<evidence type="ECO:0000313" key="4">
    <source>
        <dbReference type="EMBL" id="TKR83279.1"/>
    </source>
</evidence>
<dbReference type="AlphaFoldDB" id="A0A4U5NJB6"/>
<reference evidence="4 5" key="2">
    <citation type="journal article" date="2019" name="G3 (Bethesda)">
        <title>Hybrid Assembly of the Genome of the Entomopathogenic Nematode Steinernema carpocapsae Identifies the X-Chromosome.</title>
        <authorList>
            <person name="Serra L."/>
            <person name="Macchietto M."/>
            <person name="Macias-Munoz A."/>
            <person name="McGill C.J."/>
            <person name="Rodriguez I.M."/>
            <person name="Rodriguez B."/>
            <person name="Murad R."/>
            <person name="Mortazavi A."/>
        </authorList>
    </citation>
    <scope>NUCLEOTIDE SEQUENCE [LARGE SCALE GENOMIC DNA]</scope>
    <source>
        <strain evidence="4 5">ALL</strain>
    </source>
</reference>
<keyword evidence="5" id="KW-1185">Reference proteome</keyword>
<dbReference type="Gene3D" id="3.40.50.980">
    <property type="match status" value="1"/>
</dbReference>
<dbReference type="SUPFAM" id="SSF56801">
    <property type="entry name" value="Acetyl-CoA synthetase-like"/>
    <property type="match status" value="1"/>
</dbReference>
<dbReference type="OrthoDB" id="10253869at2759"/>
<dbReference type="GO" id="GO:0016405">
    <property type="term" value="F:CoA-ligase activity"/>
    <property type="evidence" value="ECO:0007669"/>
    <property type="project" value="TreeGrafter"/>
</dbReference>
<proteinExistence type="inferred from homology"/>
<comment type="similarity">
    <text evidence="1">Belongs to the ATP-dependent AMP-binding enzyme family.</text>
</comment>
<keyword evidence="2" id="KW-0436">Ligase</keyword>